<keyword evidence="6" id="KW-0547">Nucleotide-binding</keyword>
<dbReference type="Pfam" id="PF01743">
    <property type="entry name" value="PolyA_pol"/>
    <property type="match status" value="1"/>
</dbReference>
<evidence type="ECO:0000259" key="10">
    <source>
        <dbReference type="Pfam" id="PF12627"/>
    </source>
</evidence>
<proteinExistence type="inferred from homology"/>
<evidence type="ECO:0000313" key="12">
    <source>
        <dbReference type="Proteomes" id="UP000019250"/>
    </source>
</evidence>
<keyword evidence="7" id="KW-0460">Magnesium</keyword>
<keyword evidence="8" id="KW-0694">RNA-binding</keyword>
<dbReference type="AlphaFoldDB" id="W7DVE8"/>
<evidence type="ECO:0000256" key="2">
    <source>
        <dbReference type="ARBA" id="ARBA00022679"/>
    </source>
</evidence>
<dbReference type="GO" id="GO:0000049">
    <property type="term" value="F:tRNA binding"/>
    <property type="evidence" value="ECO:0007669"/>
    <property type="project" value="TreeGrafter"/>
</dbReference>
<feature type="domain" description="tRNA nucleotidyltransferase/poly(A) polymerase RNA and SrmB- binding" evidence="10">
    <location>
        <begin position="177"/>
        <end position="231"/>
    </location>
</feature>
<dbReference type="Proteomes" id="UP000019250">
    <property type="component" value="Unassembled WGS sequence"/>
</dbReference>
<comment type="similarity">
    <text evidence="8">Belongs to the tRNA nucleotidyltransferase/poly(A) polymerase family.</text>
</comment>
<dbReference type="OrthoDB" id="9805698at2"/>
<dbReference type="PATRIC" id="fig|1208583.4.peg.121"/>
<name>W7DVE8_9PROT</name>
<dbReference type="GO" id="GO:0000166">
    <property type="term" value="F:nucleotide binding"/>
    <property type="evidence" value="ECO:0007669"/>
    <property type="project" value="UniProtKB-KW"/>
</dbReference>
<evidence type="ECO:0000256" key="7">
    <source>
        <dbReference type="ARBA" id="ARBA00022842"/>
    </source>
</evidence>
<dbReference type="SUPFAM" id="SSF81891">
    <property type="entry name" value="Poly A polymerase C-terminal region-like"/>
    <property type="match status" value="1"/>
</dbReference>
<comment type="caution">
    <text evidence="11">The sequence shown here is derived from an EMBL/GenBank/DDBJ whole genome shotgun (WGS) entry which is preliminary data.</text>
</comment>
<keyword evidence="12" id="KW-1185">Reference proteome</keyword>
<dbReference type="InterPro" id="IPR002646">
    <property type="entry name" value="PolA_pol_head_dom"/>
</dbReference>
<reference evidence="11 12" key="1">
    <citation type="journal article" date="2014" name="Genome Announc.">
        <title>Draft Genome Sequence of Commensalibacter papalotli MX01, a Symbiont Identified from the Guts of Overwintering Monarch Butterflies.</title>
        <authorList>
            <person name="Servin-Garciduenas L.E."/>
            <person name="Sanchez-Quinto A."/>
            <person name="Martinez-Romero E."/>
        </authorList>
    </citation>
    <scope>NUCLEOTIDE SEQUENCE [LARGE SCALE GENOMIC DNA]</scope>
    <source>
        <strain evidence="12">MX-MONARCH01</strain>
    </source>
</reference>
<evidence type="ECO:0000256" key="5">
    <source>
        <dbReference type="ARBA" id="ARBA00022723"/>
    </source>
</evidence>
<organism evidence="11 12">
    <name type="scientific">Commensalibacter papalotli</name>
    <name type="common">ex Servin-Garciduenas et al. 2014</name>
    <dbReference type="NCBI Taxonomy" id="1208583"/>
    <lineage>
        <taxon>Bacteria</taxon>
        <taxon>Pseudomonadati</taxon>
        <taxon>Pseudomonadota</taxon>
        <taxon>Alphaproteobacteria</taxon>
        <taxon>Acetobacterales</taxon>
        <taxon>Acetobacteraceae</taxon>
    </lineage>
</organism>
<dbReference type="Pfam" id="PF12627">
    <property type="entry name" value="PolyA_pol_RNAbd"/>
    <property type="match status" value="1"/>
</dbReference>
<accession>W7DVE8</accession>
<dbReference type="Gene3D" id="3.30.460.10">
    <property type="entry name" value="Beta Polymerase, domain 2"/>
    <property type="match status" value="1"/>
</dbReference>
<keyword evidence="3" id="KW-0819">tRNA processing</keyword>
<dbReference type="InterPro" id="IPR032828">
    <property type="entry name" value="PolyA_RNA-bd"/>
</dbReference>
<keyword evidence="2 8" id="KW-0808">Transferase</keyword>
<evidence type="ECO:0000256" key="3">
    <source>
        <dbReference type="ARBA" id="ARBA00022694"/>
    </source>
</evidence>
<dbReference type="PANTHER" id="PTHR46173:SF1">
    <property type="entry name" value="CCA TRNA NUCLEOTIDYLTRANSFERASE 1, MITOCHONDRIAL"/>
    <property type="match status" value="1"/>
</dbReference>
<dbReference type="GO" id="GO:0016779">
    <property type="term" value="F:nucleotidyltransferase activity"/>
    <property type="evidence" value="ECO:0007669"/>
    <property type="project" value="UniProtKB-KW"/>
</dbReference>
<keyword evidence="5" id="KW-0479">Metal-binding</keyword>
<dbReference type="PANTHER" id="PTHR46173">
    <property type="entry name" value="CCA TRNA NUCLEOTIDYLTRANSFERASE 1, MITOCHONDRIAL"/>
    <property type="match status" value="1"/>
</dbReference>
<dbReference type="Gene3D" id="1.10.3090.10">
    <property type="entry name" value="cca-adding enzyme, domain 2"/>
    <property type="match status" value="1"/>
</dbReference>
<dbReference type="InterPro" id="IPR043519">
    <property type="entry name" value="NT_sf"/>
</dbReference>
<sequence length="397" mass="45406">MGIIEKIPCLDDLNQIWNSLPDARLVGGVVRDLLANKPIADIDLATSEPPEKVMETLKNKGISVIPTGLSHGTVTAVINHCPYEITTLRKDVVTDGRHAQVVWSNSWEEDAARRDFTINAMYCDKEGHIWDFHHGQADLKAGIIRFVGNAKERIQEDVLRILRFFRFYARYGKGKPDSEVITAIQSLNSLISNLSAERVWSELQKILMGPIADQIIGMMDQYDVLPELMPFGYNLSFFQKFVQIGAPPQAVLRLAGLVTASSQVVAKKLRLSRKQEKLLWGLQKDYEIDPLNTEIQKRQLRTKYDLELLIGKSWLLQTMPSHNKSQTWSLWRHSLMDMEQPIFPVMGQDLINIGIQPGPDIGKALKTIQEWWLHHGCYADQQECLKWFKSHRDKRIN</sequence>
<dbReference type="CDD" id="cd05398">
    <property type="entry name" value="NT_ClassII-CCAase"/>
    <property type="match status" value="1"/>
</dbReference>
<dbReference type="RefSeq" id="WP_034335863.1">
    <property type="nucleotide sequence ID" value="NZ_ATSX01000001.1"/>
</dbReference>
<dbReference type="GO" id="GO:0046872">
    <property type="term" value="F:metal ion binding"/>
    <property type="evidence" value="ECO:0007669"/>
    <property type="project" value="UniProtKB-KW"/>
</dbReference>
<dbReference type="STRING" id="1208583.COMX_00620"/>
<dbReference type="EMBL" id="ATSX01000001">
    <property type="protein sequence ID" value="EUK18208.1"/>
    <property type="molecule type" value="Genomic_DNA"/>
</dbReference>
<dbReference type="SUPFAM" id="SSF81301">
    <property type="entry name" value="Nucleotidyltransferase"/>
    <property type="match status" value="1"/>
</dbReference>
<dbReference type="InterPro" id="IPR050264">
    <property type="entry name" value="Bact_CCA-adding_enz_type3_sf"/>
</dbReference>
<evidence type="ECO:0000313" key="11">
    <source>
        <dbReference type="EMBL" id="EUK18208.1"/>
    </source>
</evidence>
<evidence type="ECO:0000256" key="6">
    <source>
        <dbReference type="ARBA" id="ARBA00022741"/>
    </source>
</evidence>
<comment type="cofactor">
    <cofactor evidence="1">
        <name>Mg(2+)</name>
        <dbReference type="ChEBI" id="CHEBI:18420"/>
    </cofactor>
</comment>
<protein>
    <submittedName>
        <fullName evidence="11">Poly(A) polymerase</fullName>
    </submittedName>
</protein>
<evidence type="ECO:0000259" key="9">
    <source>
        <dbReference type="Pfam" id="PF01743"/>
    </source>
</evidence>
<evidence type="ECO:0000256" key="4">
    <source>
        <dbReference type="ARBA" id="ARBA00022695"/>
    </source>
</evidence>
<evidence type="ECO:0000256" key="8">
    <source>
        <dbReference type="RuleBase" id="RU003953"/>
    </source>
</evidence>
<feature type="domain" description="Poly A polymerase head" evidence="9">
    <location>
        <begin position="23"/>
        <end position="145"/>
    </location>
</feature>
<gene>
    <name evidence="11" type="ORF">COMX_00620</name>
</gene>
<evidence type="ECO:0000256" key="1">
    <source>
        <dbReference type="ARBA" id="ARBA00001946"/>
    </source>
</evidence>
<keyword evidence="4" id="KW-0548">Nucleotidyltransferase</keyword>
<dbReference type="GO" id="GO:0008033">
    <property type="term" value="P:tRNA processing"/>
    <property type="evidence" value="ECO:0007669"/>
    <property type="project" value="UniProtKB-KW"/>
</dbReference>
<dbReference type="eggNOG" id="COG0617">
    <property type="taxonomic scope" value="Bacteria"/>
</dbReference>